<name>X1JRC7_9ZZZZ</name>
<protein>
    <recommendedName>
        <fullName evidence="3">GIY-YIG domain-containing protein</fullName>
    </recommendedName>
</protein>
<evidence type="ECO:0000256" key="1">
    <source>
        <dbReference type="SAM" id="Phobius"/>
    </source>
</evidence>
<keyword evidence="1" id="KW-1133">Transmembrane helix</keyword>
<sequence length="188" mass="21850">MSIFENLPIFILLLAFFVVFVIFLFGGFVMLSAGIDIQKIERGRRILLNSLYALFITLLITFVFFLVSYLLQRGEVLKPPEVPGEFPPSLVANFPPAPQFIKIDEYYFNGPWSLKENDVIDKAGVYTILCKKNGEYDIIYIGENEEASRLLRHSQYRCWLENCNQELKNLYLAAFWMPMEKYGYATEI</sequence>
<dbReference type="EMBL" id="BARV01000310">
    <property type="protein sequence ID" value="GAH96617.1"/>
    <property type="molecule type" value="Genomic_DNA"/>
</dbReference>
<accession>X1JRC7</accession>
<keyword evidence="1" id="KW-0812">Transmembrane</keyword>
<gene>
    <name evidence="2" type="ORF">S06H3_01278</name>
</gene>
<feature type="transmembrane region" description="Helical" evidence="1">
    <location>
        <begin position="6"/>
        <end position="31"/>
    </location>
</feature>
<comment type="caution">
    <text evidence="2">The sequence shown here is derived from an EMBL/GenBank/DDBJ whole genome shotgun (WGS) entry which is preliminary data.</text>
</comment>
<keyword evidence="1" id="KW-0472">Membrane</keyword>
<proteinExistence type="predicted"/>
<feature type="transmembrane region" description="Helical" evidence="1">
    <location>
        <begin position="51"/>
        <end position="71"/>
    </location>
</feature>
<organism evidence="2">
    <name type="scientific">marine sediment metagenome</name>
    <dbReference type="NCBI Taxonomy" id="412755"/>
    <lineage>
        <taxon>unclassified sequences</taxon>
        <taxon>metagenomes</taxon>
        <taxon>ecological metagenomes</taxon>
    </lineage>
</organism>
<evidence type="ECO:0000313" key="2">
    <source>
        <dbReference type="EMBL" id="GAH96617.1"/>
    </source>
</evidence>
<dbReference type="AlphaFoldDB" id="X1JRC7"/>
<reference evidence="2" key="1">
    <citation type="journal article" date="2014" name="Front. Microbiol.">
        <title>High frequency of phylogenetically diverse reductive dehalogenase-homologous genes in deep subseafloor sedimentary metagenomes.</title>
        <authorList>
            <person name="Kawai M."/>
            <person name="Futagami T."/>
            <person name="Toyoda A."/>
            <person name="Takaki Y."/>
            <person name="Nishi S."/>
            <person name="Hori S."/>
            <person name="Arai W."/>
            <person name="Tsubouchi T."/>
            <person name="Morono Y."/>
            <person name="Uchiyama I."/>
            <person name="Ito T."/>
            <person name="Fujiyama A."/>
            <person name="Inagaki F."/>
            <person name="Takami H."/>
        </authorList>
    </citation>
    <scope>NUCLEOTIDE SEQUENCE</scope>
    <source>
        <strain evidence="2">Expedition CK06-06</strain>
    </source>
</reference>
<evidence type="ECO:0008006" key="3">
    <source>
        <dbReference type="Google" id="ProtNLM"/>
    </source>
</evidence>